<dbReference type="EMBL" id="CP000155">
    <property type="protein sequence ID" value="ABC31598.1"/>
    <property type="molecule type" value="Genomic_DNA"/>
</dbReference>
<dbReference type="KEGG" id="hch:HCH_04907"/>
<evidence type="ECO:0000313" key="3">
    <source>
        <dbReference type="EMBL" id="ABC31598.1"/>
    </source>
</evidence>
<keyword evidence="1" id="KW-0678">Repressor</keyword>
<dbReference type="FunFam" id="3.30.70.260:FF:000005">
    <property type="entry name" value="Glycine cleavage system transcriptional repressor"/>
    <property type="match status" value="1"/>
</dbReference>
<dbReference type="InterPro" id="IPR045865">
    <property type="entry name" value="ACT-like_dom_sf"/>
</dbReference>
<keyword evidence="1" id="KW-0963">Cytoplasm</keyword>
<reference evidence="3 4" key="1">
    <citation type="journal article" date="2005" name="Nucleic Acids Res.">
        <title>Genomic blueprint of Hahella chejuensis, a marine microbe producing an algicidal agent.</title>
        <authorList>
            <person name="Jeong H."/>
            <person name="Yim J.H."/>
            <person name="Lee C."/>
            <person name="Choi S.-H."/>
            <person name="Park Y.K."/>
            <person name="Yoon S.H."/>
            <person name="Hur C.-G."/>
            <person name="Kang H.-Y."/>
            <person name="Kim D."/>
            <person name="Lee H.H."/>
            <person name="Park K.H."/>
            <person name="Park S.-H."/>
            <person name="Park H.-S."/>
            <person name="Lee H.K."/>
            <person name="Oh T.K."/>
            <person name="Kim J.F."/>
        </authorList>
    </citation>
    <scope>NUCLEOTIDE SEQUENCE [LARGE SCALE GENOMIC DNA]</scope>
    <source>
        <strain evidence="3 4">KCTC 2396</strain>
    </source>
</reference>
<gene>
    <name evidence="3" type="ordered locus">HCH_04907</name>
</gene>
<dbReference type="InterPro" id="IPR016867">
    <property type="entry name" value="GcvR"/>
</dbReference>
<dbReference type="PIRSF" id="PIRSF028103">
    <property type="entry name" value="GcvR"/>
    <property type="match status" value="1"/>
</dbReference>
<name>Q2SCM6_HAHCH</name>
<dbReference type="GO" id="GO:0005737">
    <property type="term" value="C:cytoplasm"/>
    <property type="evidence" value="ECO:0007669"/>
    <property type="project" value="UniProtKB-SubCell"/>
</dbReference>
<comment type="subcellular location">
    <subcellularLocation>
        <location evidence="1">Cytoplasm</location>
    </subcellularLocation>
</comment>
<dbReference type="PANTHER" id="PTHR34875">
    <property type="entry name" value="UPF0237 PROTEIN MJ1558"/>
    <property type="match status" value="1"/>
</dbReference>
<dbReference type="GO" id="GO:0006355">
    <property type="term" value="P:regulation of DNA-templated transcription"/>
    <property type="evidence" value="ECO:0007669"/>
    <property type="project" value="UniProtKB-UniRule"/>
</dbReference>
<dbReference type="Proteomes" id="UP000000238">
    <property type="component" value="Chromosome"/>
</dbReference>
<dbReference type="InterPro" id="IPR002912">
    <property type="entry name" value="ACT_dom"/>
</dbReference>
<organism evidence="3 4">
    <name type="scientific">Hahella chejuensis (strain KCTC 2396)</name>
    <dbReference type="NCBI Taxonomy" id="349521"/>
    <lineage>
        <taxon>Bacteria</taxon>
        <taxon>Pseudomonadati</taxon>
        <taxon>Pseudomonadota</taxon>
        <taxon>Gammaproteobacteria</taxon>
        <taxon>Oceanospirillales</taxon>
        <taxon>Hahellaceae</taxon>
        <taxon>Hahella</taxon>
    </lineage>
</organism>
<keyword evidence="4" id="KW-1185">Reference proteome</keyword>
<protein>
    <recommendedName>
        <fullName evidence="1">Glycine cleavage system transcriptional repressor</fullName>
    </recommendedName>
</protein>
<dbReference type="SUPFAM" id="SSF55021">
    <property type="entry name" value="ACT-like"/>
    <property type="match status" value="2"/>
</dbReference>
<dbReference type="Gene3D" id="3.30.70.260">
    <property type="match status" value="2"/>
</dbReference>
<dbReference type="InterPro" id="IPR050990">
    <property type="entry name" value="UPF0237/GcvR_regulator"/>
</dbReference>
<dbReference type="STRING" id="349521.HCH_04907"/>
<proteinExistence type="predicted"/>
<accession>Q2SCM6</accession>
<dbReference type="Pfam" id="PF13740">
    <property type="entry name" value="ACT_6"/>
    <property type="match status" value="1"/>
</dbReference>
<feature type="domain" description="ACT" evidence="2">
    <location>
        <begin position="98"/>
        <end position="177"/>
    </location>
</feature>
<dbReference type="PROSITE" id="PS51671">
    <property type="entry name" value="ACT"/>
    <property type="match status" value="2"/>
</dbReference>
<evidence type="ECO:0000313" key="4">
    <source>
        <dbReference type="Proteomes" id="UP000000238"/>
    </source>
</evidence>
<dbReference type="PANTHER" id="PTHR34875:SF5">
    <property type="entry name" value="GLYCINE CLEAVAGE SYSTEM TRANSCRIPTIONAL REPRESSOR"/>
    <property type="match status" value="1"/>
</dbReference>
<feature type="domain" description="ACT" evidence="2">
    <location>
        <begin position="12"/>
        <end position="90"/>
    </location>
</feature>
<sequence length="182" mass="20433">MGNTLPRENYLVISAIGEDRPGIVNELAKACSDYQCNIVDSRMTVLGAEFALVMMVSGSWDAIAKLENIIPPLARKLDLNLIIKQTQARRPARALTYNVNVVALDHPGIVYRIAQFFYSRKINIDELQTNTYSAPHSGTQMFNINMTVNIPADMHLASLREEFMLFCDDLNLDAVLEPMRSI</sequence>
<dbReference type="CDD" id="cd04869">
    <property type="entry name" value="ACT_GcvR_2"/>
    <property type="match status" value="1"/>
</dbReference>
<dbReference type="AlphaFoldDB" id="Q2SCM6"/>
<keyword evidence="1" id="KW-0804">Transcription</keyword>
<dbReference type="OrthoDB" id="5814713at2"/>
<evidence type="ECO:0000259" key="2">
    <source>
        <dbReference type="PROSITE" id="PS51671"/>
    </source>
</evidence>
<evidence type="ECO:0000256" key="1">
    <source>
        <dbReference type="PIRNR" id="PIRNR028103"/>
    </source>
</evidence>
<dbReference type="eggNOG" id="COG2716">
    <property type="taxonomic scope" value="Bacteria"/>
</dbReference>
<dbReference type="CDD" id="cd04893">
    <property type="entry name" value="ACT_GcvR_1"/>
    <property type="match status" value="1"/>
</dbReference>
<dbReference type="HOGENOM" id="CLU_095322_0_1_6"/>